<dbReference type="InterPro" id="IPR042287">
    <property type="entry name" value="FhaA_N_sf"/>
</dbReference>
<dbReference type="Pfam" id="PF12401">
    <property type="entry name" value="FhaA_N"/>
    <property type="match status" value="1"/>
</dbReference>
<evidence type="ECO:0000256" key="2">
    <source>
        <dbReference type="SAM" id="MobiDB-lite"/>
    </source>
</evidence>
<dbReference type="CDD" id="cd00060">
    <property type="entry name" value="FHA"/>
    <property type="match status" value="1"/>
</dbReference>
<sequence length="255" mass="27509">MGLLDRLELGIEKAVHGVFSRGSNSQVQPVEIASRLRRVMDSQAMVIAQGRTLAPNVFEARLGDQDFDRAQLWGQPLAEELCDVAVKHARSQGYTLQGPVRFSFKHDGALKPGSFEVTARSEQGKAPSRPSSPPAPPRMPTAAPRVPAAARQALRLHPVLEIEGQRYSLNADSIVLGRSSEADIVVDDTGVSRKHLEIRHGEGRTYAVDLGSTNGSYVNGERVNGSVELLDGSAITMGRTRIVFRMLPAPLGGNA</sequence>
<name>A0ABU5TCT4_9MICC</name>
<feature type="compositionally biased region" description="Pro residues" evidence="2">
    <location>
        <begin position="130"/>
        <end position="139"/>
    </location>
</feature>
<evidence type="ECO:0000313" key="4">
    <source>
        <dbReference type="EMBL" id="MEA5457340.1"/>
    </source>
</evidence>
<keyword evidence="1" id="KW-0597">Phosphoprotein</keyword>
<dbReference type="PANTHER" id="PTHR23308">
    <property type="entry name" value="NUCLEAR INHIBITOR OF PROTEIN PHOSPHATASE-1"/>
    <property type="match status" value="1"/>
</dbReference>
<dbReference type="EMBL" id="JAYGGQ010000027">
    <property type="protein sequence ID" value="MEA5457340.1"/>
    <property type="molecule type" value="Genomic_DNA"/>
</dbReference>
<dbReference type="SUPFAM" id="SSF49879">
    <property type="entry name" value="SMAD/FHA domain"/>
    <property type="match status" value="1"/>
</dbReference>
<evidence type="ECO:0000313" key="5">
    <source>
        <dbReference type="Proteomes" id="UP001304769"/>
    </source>
</evidence>
<accession>A0ABU5TCT4</accession>
<dbReference type="InterPro" id="IPR050923">
    <property type="entry name" value="Cell_Proc_Reg/RNA_Proc"/>
</dbReference>
<keyword evidence="5" id="KW-1185">Reference proteome</keyword>
<feature type="region of interest" description="Disordered" evidence="2">
    <location>
        <begin position="117"/>
        <end position="146"/>
    </location>
</feature>
<dbReference type="InterPro" id="IPR022128">
    <property type="entry name" value="FhaA_N"/>
</dbReference>
<dbReference type="InterPro" id="IPR008984">
    <property type="entry name" value="SMAD_FHA_dom_sf"/>
</dbReference>
<dbReference type="InterPro" id="IPR000253">
    <property type="entry name" value="FHA_dom"/>
</dbReference>
<feature type="domain" description="FHA" evidence="3">
    <location>
        <begin position="174"/>
        <end position="223"/>
    </location>
</feature>
<organism evidence="4 5">
    <name type="scientific">Sinomonas terricola</name>
    <dbReference type="NCBI Taxonomy" id="3110330"/>
    <lineage>
        <taxon>Bacteria</taxon>
        <taxon>Bacillati</taxon>
        <taxon>Actinomycetota</taxon>
        <taxon>Actinomycetes</taxon>
        <taxon>Micrococcales</taxon>
        <taxon>Micrococcaceae</taxon>
        <taxon>Sinomonas</taxon>
    </lineage>
</organism>
<dbReference type="RefSeq" id="WP_323281252.1">
    <property type="nucleotide sequence ID" value="NZ_JAYGGQ010000027.1"/>
</dbReference>
<dbReference type="Pfam" id="PF00498">
    <property type="entry name" value="FHA"/>
    <property type="match status" value="1"/>
</dbReference>
<gene>
    <name evidence="4" type="ORF">SPF06_21700</name>
</gene>
<reference evidence="4 5" key="1">
    <citation type="submission" date="2023-12" db="EMBL/GenBank/DDBJ databases">
        <title>Sinomonas terricola sp. nov, isolated from litchi orchard soil in Guangdong, PR China.</title>
        <authorList>
            <person name="Jiaxin W."/>
            <person name="Yang Z."/>
            <person name="Honghui Z."/>
        </authorList>
    </citation>
    <scope>NUCLEOTIDE SEQUENCE [LARGE SCALE GENOMIC DNA]</scope>
    <source>
        <strain evidence="4 5">JGH33</strain>
    </source>
</reference>
<comment type="caution">
    <text evidence="4">The sequence shown here is derived from an EMBL/GenBank/DDBJ whole genome shotgun (WGS) entry which is preliminary data.</text>
</comment>
<dbReference type="Gene3D" id="3.30.2320.60">
    <property type="entry name" value="FhaA, phosphopeptide-binding domain (DUF3662)"/>
    <property type="match status" value="1"/>
</dbReference>
<evidence type="ECO:0000256" key="1">
    <source>
        <dbReference type="ARBA" id="ARBA00022553"/>
    </source>
</evidence>
<protein>
    <submittedName>
        <fullName evidence="4">DUF3662 and FHA domain-containing protein</fullName>
    </submittedName>
</protein>
<evidence type="ECO:0000259" key="3">
    <source>
        <dbReference type="PROSITE" id="PS50006"/>
    </source>
</evidence>
<proteinExistence type="predicted"/>
<dbReference type="PROSITE" id="PS50006">
    <property type="entry name" value="FHA_DOMAIN"/>
    <property type="match status" value="1"/>
</dbReference>
<dbReference type="Proteomes" id="UP001304769">
    <property type="component" value="Unassembled WGS sequence"/>
</dbReference>
<dbReference type="SMART" id="SM00240">
    <property type="entry name" value="FHA"/>
    <property type="match status" value="1"/>
</dbReference>
<dbReference type="Gene3D" id="2.60.200.20">
    <property type="match status" value="1"/>
</dbReference>